<keyword evidence="1" id="KW-0805">Transcription regulation</keyword>
<dbReference type="Proteomes" id="UP000192934">
    <property type="component" value="Chromosome I"/>
</dbReference>
<keyword evidence="2" id="KW-0238">DNA-binding</keyword>
<sequence>MGDRWALMILHLAFQRVRRFEDFQGRTGMARSMLTDRLRRLEAGGVLERRRYQNRPPREEYRLTERGADLFGAAMMITRWEKRWFLDLDIPAHRLVHSCGKLCTPELRCRTCNAEVDAREVSAEPGPGAGWDPPQPPRVQRRSVVDRGDLTANQKMLERAIEVLGDRWTAHTIAAAFTGLKRFNALQESLRVAPNILSERLARLVDLGVLDRRPYQQRPERFEYGLTAQGRDLFPIILELVRWGDRWLAKAGPPEVHRHKPCGAILETKITCDQCGEEIVPESTGLV</sequence>
<dbReference type="InterPro" id="IPR036388">
    <property type="entry name" value="WH-like_DNA-bd_sf"/>
</dbReference>
<evidence type="ECO:0000256" key="2">
    <source>
        <dbReference type="ARBA" id="ARBA00023125"/>
    </source>
</evidence>
<evidence type="ECO:0000313" key="6">
    <source>
        <dbReference type="EMBL" id="SMF61930.1"/>
    </source>
</evidence>
<evidence type="ECO:0000313" key="7">
    <source>
        <dbReference type="Proteomes" id="UP000192934"/>
    </source>
</evidence>
<evidence type="ECO:0000256" key="4">
    <source>
        <dbReference type="SAM" id="MobiDB-lite"/>
    </source>
</evidence>
<dbReference type="AlphaFoldDB" id="A0A1X7G1Q3"/>
<dbReference type="InterPro" id="IPR002577">
    <property type="entry name" value="HTH_HxlR"/>
</dbReference>
<keyword evidence="3" id="KW-0804">Transcription</keyword>
<dbReference type="PANTHER" id="PTHR33204:SF18">
    <property type="entry name" value="TRANSCRIPTIONAL REGULATORY PROTEIN"/>
    <property type="match status" value="1"/>
</dbReference>
<reference evidence="7" key="1">
    <citation type="submission" date="2017-04" db="EMBL/GenBank/DDBJ databases">
        <authorList>
            <person name="Varghese N."/>
            <person name="Submissions S."/>
        </authorList>
    </citation>
    <scope>NUCLEOTIDE SEQUENCE [LARGE SCALE GENOMIC DNA]</scope>
    <source>
        <strain evidence="7">Dd16</strain>
    </source>
</reference>
<proteinExistence type="predicted"/>
<dbReference type="Pfam" id="PF01638">
    <property type="entry name" value="HxlR"/>
    <property type="match status" value="2"/>
</dbReference>
<accession>A0A1X7G1Q3</accession>
<feature type="domain" description="HTH hxlR-type" evidence="5">
    <location>
        <begin position="1"/>
        <end position="89"/>
    </location>
</feature>
<evidence type="ECO:0000259" key="5">
    <source>
        <dbReference type="PROSITE" id="PS51118"/>
    </source>
</evidence>
<feature type="domain" description="HTH hxlR-type" evidence="5">
    <location>
        <begin position="152"/>
        <end position="252"/>
    </location>
</feature>
<evidence type="ECO:0000256" key="1">
    <source>
        <dbReference type="ARBA" id="ARBA00023015"/>
    </source>
</evidence>
<protein>
    <submittedName>
        <fullName evidence="6">Transcriptional regulator, HxlR family</fullName>
    </submittedName>
</protein>
<keyword evidence="7" id="KW-1185">Reference proteome</keyword>
<feature type="region of interest" description="Disordered" evidence="4">
    <location>
        <begin position="121"/>
        <end position="140"/>
    </location>
</feature>
<dbReference type="STRING" id="941907.SAMN06295910_0921"/>
<dbReference type="PROSITE" id="PS51118">
    <property type="entry name" value="HTH_HXLR"/>
    <property type="match status" value="2"/>
</dbReference>
<dbReference type="EMBL" id="LT840185">
    <property type="protein sequence ID" value="SMF61930.1"/>
    <property type="molecule type" value="Genomic_DNA"/>
</dbReference>
<evidence type="ECO:0000256" key="3">
    <source>
        <dbReference type="ARBA" id="ARBA00023163"/>
    </source>
</evidence>
<name>A0A1X7G1Q3_9SPHN</name>
<dbReference type="GO" id="GO:0003677">
    <property type="term" value="F:DNA binding"/>
    <property type="evidence" value="ECO:0007669"/>
    <property type="project" value="UniProtKB-KW"/>
</dbReference>
<dbReference type="Gene3D" id="1.10.10.10">
    <property type="entry name" value="Winged helix-like DNA-binding domain superfamily/Winged helix DNA-binding domain"/>
    <property type="match status" value="2"/>
</dbReference>
<gene>
    <name evidence="6" type="ORF">SAMN06295910_0921</name>
</gene>
<dbReference type="InterPro" id="IPR036390">
    <property type="entry name" value="WH_DNA-bd_sf"/>
</dbReference>
<dbReference type="RefSeq" id="WP_197685134.1">
    <property type="nucleotide sequence ID" value="NZ_LT840185.1"/>
</dbReference>
<dbReference type="PANTHER" id="PTHR33204">
    <property type="entry name" value="TRANSCRIPTIONAL REGULATOR, MARR FAMILY"/>
    <property type="match status" value="1"/>
</dbReference>
<organism evidence="6 7">
    <name type="scientific">Allosphingosinicella indica</name>
    <dbReference type="NCBI Taxonomy" id="941907"/>
    <lineage>
        <taxon>Bacteria</taxon>
        <taxon>Pseudomonadati</taxon>
        <taxon>Pseudomonadota</taxon>
        <taxon>Alphaproteobacteria</taxon>
        <taxon>Sphingomonadales</taxon>
        <taxon>Sphingomonadaceae</taxon>
        <taxon>Allosphingosinicella</taxon>
    </lineage>
</organism>
<dbReference type="SUPFAM" id="SSF46785">
    <property type="entry name" value="Winged helix' DNA-binding domain"/>
    <property type="match status" value="2"/>
</dbReference>